<reference evidence="1 2" key="1">
    <citation type="submission" date="2021-08" db="EMBL/GenBank/DDBJ databases">
        <title>Comparative Genomics Analysis of the Genus Qipengyuania Reveals Extensive Genetic Diversity and Metabolic Versatility, Including the Description of Fifteen Novel Species.</title>
        <authorList>
            <person name="Liu Y."/>
        </authorList>
    </citation>
    <scope>NUCLEOTIDE SEQUENCE [LARGE SCALE GENOMIC DNA]</scope>
    <source>
        <strain evidence="1 2">6D47A</strain>
    </source>
</reference>
<comment type="caution">
    <text evidence="1">The sequence shown here is derived from an EMBL/GenBank/DDBJ whole genome shotgun (WGS) entry which is preliminary data.</text>
</comment>
<keyword evidence="2" id="KW-1185">Reference proteome</keyword>
<gene>
    <name evidence="1" type="ORF">K3174_09305</name>
</gene>
<accession>A0ABS7J9T1</accession>
<organism evidence="1 2">
    <name type="scientific">Qipengyuania qiaonensis</name>
    <dbReference type="NCBI Taxonomy" id="2867240"/>
    <lineage>
        <taxon>Bacteria</taxon>
        <taxon>Pseudomonadati</taxon>
        <taxon>Pseudomonadota</taxon>
        <taxon>Alphaproteobacteria</taxon>
        <taxon>Sphingomonadales</taxon>
        <taxon>Erythrobacteraceae</taxon>
        <taxon>Qipengyuania</taxon>
    </lineage>
</organism>
<evidence type="ECO:0000313" key="2">
    <source>
        <dbReference type="Proteomes" id="UP000755104"/>
    </source>
</evidence>
<name>A0ABS7J9T1_9SPHN</name>
<proteinExistence type="predicted"/>
<dbReference type="InterPro" id="IPR036170">
    <property type="entry name" value="YezG-like_sf"/>
</dbReference>
<dbReference type="Proteomes" id="UP000755104">
    <property type="component" value="Unassembled WGS sequence"/>
</dbReference>
<dbReference type="EMBL" id="JAIGNO010000005">
    <property type="protein sequence ID" value="MBX7482730.1"/>
    <property type="molecule type" value="Genomic_DNA"/>
</dbReference>
<sequence length="130" mass="14712">MTQPIFDQARADEVLNQIGHEIVSSPKYAEYDWVAISLVINLDEQRSQFGYVYTRDDWEARTPGPVTLGIAEELREVTQVPGKDPWKKALITIVRATGKIDIDFDYEGDRWIVSAAHPDLLAKELRPNGA</sequence>
<dbReference type="RefSeq" id="WP_221557997.1">
    <property type="nucleotide sequence ID" value="NZ_JAIGNO010000005.1"/>
</dbReference>
<dbReference type="SUPFAM" id="SSF160424">
    <property type="entry name" value="BH3703-like"/>
    <property type="match status" value="1"/>
</dbReference>
<protein>
    <submittedName>
        <fullName evidence="1">Uncharacterized protein</fullName>
    </submittedName>
</protein>
<evidence type="ECO:0000313" key="1">
    <source>
        <dbReference type="EMBL" id="MBX7482730.1"/>
    </source>
</evidence>